<feature type="signal peptide" evidence="1">
    <location>
        <begin position="1"/>
        <end position="22"/>
    </location>
</feature>
<name>A0A212J2S3_9PROT</name>
<gene>
    <name evidence="2" type="ORF">KL86APRO_10420</name>
</gene>
<feature type="chain" id="PRO_5013210892" evidence="1">
    <location>
        <begin position="23"/>
        <end position="338"/>
    </location>
</feature>
<keyword evidence="1" id="KW-0732">Signal</keyword>
<protein>
    <submittedName>
        <fullName evidence="2">Uncharacterized protein</fullName>
    </submittedName>
</protein>
<sequence length="338" mass="36301">MRRATCLAFALILGAVPAAANGADLVVGSCAVDDQVPAEERASYQRAAIAFVDALARGDAADLRAAAFPEMWQGMSDAEIRASAGTTAETYGNFAAPHVVHSYRVVIRRFGEGETGFYPCAASARSGLKSEKDRVIVAVRNVPVQAHVVIEASANDVVWTFTLWLMPGEERWQVSHMHVSAGGMGGMRPDRILSLARRERDAGRGLNARLLYSAAAGSSYRGPYLIPSDYRIAVAEMQAIPMAAPFDAPPPWRIETAASSAAILAMKPVLFPAVRKIYLEITLDAQGLDDEAAEHANRALISAFKTAHPEYAAAFDGIVASARIDDRKHWRTVDPAAP</sequence>
<organism evidence="2">
    <name type="scientific">uncultured Alphaproteobacteria bacterium</name>
    <dbReference type="NCBI Taxonomy" id="91750"/>
    <lineage>
        <taxon>Bacteria</taxon>
        <taxon>Pseudomonadati</taxon>
        <taxon>Pseudomonadota</taxon>
        <taxon>Alphaproteobacteria</taxon>
        <taxon>environmental samples</taxon>
    </lineage>
</organism>
<dbReference type="AlphaFoldDB" id="A0A212J2S3"/>
<dbReference type="EMBL" id="FLUO01000001">
    <property type="protein sequence ID" value="SBV93727.1"/>
    <property type="molecule type" value="Genomic_DNA"/>
</dbReference>
<accession>A0A212J2S3</accession>
<reference evidence="2" key="1">
    <citation type="submission" date="2016-04" db="EMBL/GenBank/DDBJ databases">
        <authorList>
            <person name="Evans L.H."/>
            <person name="Alamgir A."/>
            <person name="Owens N."/>
            <person name="Weber N.D."/>
            <person name="Virtaneva K."/>
            <person name="Barbian K."/>
            <person name="Babar A."/>
            <person name="Rosenke K."/>
        </authorList>
    </citation>
    <scope>NUCLEOTIDE SEQUENCE</scope>
    <source>
        <strain evidence="2">86</strain>
    </source>
</reference>
<proteinExistence type="predicted"/>
<evidence type="ECO:0000256" key="1">
    <source>
        <dbReference type="SAM" id="SignalP"/>
    </source>
</evidence>
<evidence type="ECO:0000313" key="2">
    <source>
        <dbReference type="EMBL" id="SBV93727.1"/>
    </source>
</evidence>